<reference evidence="2 3" key="1">
    <citation type="submission" date="2019-08" db="EMBL/GenBank/DDBJ databases">
        <title>In-depth cultivation of the pig gut microbiome towards novel bacterial diversity and tailored functional studies.</title>
        <authorList>
            <person name="Wylensek D."/>
            <person name="Hitch T.C.A."/>
            <person name="Clavel T."/>
        </authorList>
    </citation>
    <scope>NUCLEOTIDE SEQUENCE [LARGE SCALE GENOMIC DNA]</scope>
    <source>
        <strain evidence="2 3">WCA-380-WT-3A</strain>
    </source>
</reference>
<dbReference type="PANTHER" id="PTHR33608">
    <property type="entry name" value="BLL2464 PROTEIN"/>
    <property type="match status" value="1"/>
</dbReference>
<dbReference type="RefSeq" id="WP_154564951.1">
    <property type="nucleotide sequence ID" value="NZ_VUMG01000005.1"/>
</dbReference>
<dbReference type="AlphaFoldDB" id="A0A7K0J9H4"/>
<dbReference type="EMBL" id="VUMG01000005">
    <property type="protein sequence ID" value="MSS46619.1"/>
    <property type="molecule type" value="Genomic_DNA"/>
</dbReference>
<evidence type="ECO:0000313" key="3">
    <source>
        <dbReference type="Proteomes" id="UP000466104"/>
    </source>
</evidence>
<dbReference type="Proteomes" id="UP000466104">
    <property type="component" value="Unassembled WGS sequence"/>
</dbReference>
<name>A0A7K0J9H4_9ACTN</name>
<gene>
    <name evidence="2" type="ORF">FYJ43_11480</name>
</gene>
<comment type="caution">
    <text evidence="2">The sequence shown here is derived from an EMBL/GenBank/DDBJ whole genome shotgun (WGS) entry which is preliminary data.</text>
</comment>
<sequence length="301" mass="33455">MPFSTSFRPRDMAYLRRIRTAVELGSRRKMHALMEGIHHSPYHARSLQFDDLRPYIPGDDMADVDWRATARSGEILVKQYVAERHQTVVIVVPTGADLCGAASVTETKADVALMVAGLFAWLALRQGDRVCVVSSRHGSPMVARPSSREVAVERMLVHAHQQCSLDNPTADLATLCRSAIRGVRSDGQAIVLLDDWEPDDDTTSALRLLAERRPTMAVTVPDADPTADSAVWMDLGRGRRVPRAFLADSALADELTEQRERRARERDEVLHNLGIAHTEVETTHDVVARLLTLVKQAQNAR</sequence>
<feature type="domain" description="DUF58" evidence="1">
    <location>
        <begin position="51"/>
        <end position="223"/>
    </location>
</feature>
<proteinExistence type="predicted"/>
<organism evidence="2 3">
    <name type="scientific">Cutibacterium porci</name>
    <dbReference type="NCBI Taxonomy" id="2605781"/>
    <lineage>
        <taxon>Bacteria</taxon>
        <taxon>Bacillati</taxon>
        <taxon>Actinomycetota</taxon>
        <taxon>Actinomycetes</taxon>
        <taxon>Propionibacteriales</taxon>
        <taxon>Propionibacteriaceae</taxon>
        <taxon>Cutibacterium</taxon>
    </lineage>
</organism>
<evidence type="ECO:0000259" key="1">
    <source>
        <dbReference type="Pfam" id="PF01882"/>
    </source>
</evidence>
<dbReference type="Pfam" id="PF01882">
    <property type="entry name" value="DUF58"/>
    <property type="match status" value="1"/>
</dbReference>
<dbReference type="InterPro" id="IPR002881">
    <property type="entry name" value="DUF58"/>
</dbReference>
<protein>
    <submittedName>
        <fullName evidence="2">DUF58 domain-containing protein</fullName>
    </submittedName>
</protein>
<dbReference type="PANTHER" id="PTHR33608:SF6">
    <property type="entry name" value="BLL2464 PROTEIN"/>
    <property type="match status" value="1"/>
</dbReference>
<evidence type="ECO:0000313" key="2">
    <source>
        <dbReference type="EMBL" id="MSS46619.1"/>
    </source>
</evidence>
<accession>A0A7K0J9H4</accession>
<keyword evidence="3" id="KW-1185">Reference proteome</keyword>